<feature type="domain" description="TNT" evidence="2">
    <location>
        <begin position="150"/>
        <end position="247"/>
    </location>
</feature>
<feature type="compositionally biased region" description="Low complexity" evidence="1">
    <location>
        <begin position="27"/>
        <end position="39"/>
    </location>
</feature>
<sequence length="273" mass="29209">MGPSVSSAAPAVEDGARRAGAFGQVGSGVPAPGPVGLPVQRGDEDGDHGPRACKGLVPYPIPEEFRPYYYCGDWRLGPKRLPTRGLLGNILEGYDRLGGLTAVEFLNRWWDPSLDSGEGDWKYPNDDGFEHDSMGGVLAAPLLLQAGQNLMVDRFGNESGRFFSPAGTKYGQRAIPPSSLNTIDPRYPYDYNLYRVAKDVTVCAGPAAPAFEQPGGAIQYVASSRFCPSIPFATVATLVNNGTLVRVKTTPVDEDEAQMERESAPVAGKATSR</sequence>
<evidence type="ECO:0000256" key="1">
    <source>
        <dbReference type="SAM" id="MobiDB-lite"/>
    </source>
</evidence>
<dbReference type="Proteomes" id="UP000610124">
    <property type="component" value="Unassembled WGS sequence"/>
</dbReference>
<evidence type="ECO:0000259" key="2">
    <source>
        <dbReference type="Pfam" id="PF14021"/>
    </source>
</evidence>
<accession>A0A8H9HX34</accession>
<dbReference type="PANTHER" id="PTHR42059">
    <property type="entry name" value="TNT DOMAIN-CONTAINING PROTEIN"/>
    <property type="match status" value="1"/>
</dbReference>
<feature type="region of interest" description="Disordered" evidence="1">
    <location>
        <begin position="253"/>
        <end position="273"/>
    </location>
</feature>
<dbReference type="Pfam" id="PF14021">
    <property type="entry name" value="TNT"/>
    <property type="match status" value="1"/>
</dbReference>
<dbReference type="KEGG" id="kau:B6264_24110"/>
<evidence type="ECO:0000313" key="4">
    <source>
        <dbReference type="Proteomes" id="UP000610124"/>
    </source>
</evidence>
<dbReference type="InterPro" id="IPR053024">
    <property type="entry name" value="Fungal_surface_NADase"/>
</dbReference>
<dbReference type="InterPro" id="IPR025331">
    <property type="entry name" value="TNT"/>
</dbReference>
<reference evidence="3" key="2">
    <citation type="submission" date="2020-09" db="EMBL/GenBank/DDBJ databases">
        <authorList>
            <person name="Sun Q."/>
            <person name="Ohkuma M."/>
        </authorList>
    </citation>
    <scope>NUCLEOTIDE SEQUENCE</scope>
    <source>
        <strain evidence="3">JCM 4434</strain>
    </source>
</reference>
<feature type="region of interest" description="Disordered" evidence="1">
    <location>
        <begin position="1"/>
        <end position="49"/>
    </location>
</feature>
<reference evidence="3" key="1">
    <citation type="journal article" date="2014" name="Int. J. Syst. Evol. Microbiol.">
        <title>Complete genome sequence of Corynebacterium casei LMG S-19264T (=DSM 44701T), isolated from a smear-ripened cheese.</title>
        <authorList>
            <consortium name="US DOE Joint Genome Institute (JGI-PGF)"/>
            <person name="Walter F."/>
            <person name="Albersmeier A."/>
            <person name="Kalinowski J."/>
            <person name="Ruckert C."/>
        </authorList>
    </citation>
    <scope>NUCLEOTIDE SEQUENCE</scope>
    <source>
        <strain evidence="3">JCM 4434</strain>
    </source>
</reference>
<evidence type="ECO:0000313" key="3">
    <source>
        <dbReference type="EMBL" id="GGU93900.1"/>
    </source>
</evidence>
<proteinExistence type="predicted"/>
<gene>
    <name evidence="3" type="ORF">GCM10010502_54400</name>
</gene>
<dbReference type="AlphaFoldDB" id="A0A8H9HX34"/>
<name>A0A8H9HX34_KITAU</name>
<protein>
    <recommendedName>
        <fullName evidence="2">TNT domain-containing protein</fullName>
    </recommendedName>
</protein>
<dbReference type="PANTHER" id="PTHR42059:SF1">
    <property type="entry name" value="TNT DOMAIN-CONTAINING PROTEIN"/>
    <property type="match status" value="1"/>
</dbReference>
<dbReference type="EMBL" id="BMUB01000015">
    <property type="protein sequence ID" value="GGU93900.1"/>
    <property type="molecule type" value="Genomic_DNA"/>
</dbReference>
<comment type="caution">
    <text evidence="3">The sequence shown here is derived from an EMBL/GenBank/DDBJ whole genome shotgun (WGS) entry which is preliminary data.</text>
</comment>
<dbReference type="GO" id="GO:0050135">
    <property type="term" value="F:NADP+ nucleosidase activity"/>
    <property type="evidence" value="ECO:0007669"/>
    <property type="project" value="InterPro"/>
</dbReference>
<organism evidence="3 4">
    <name type="scientific">Kitasatospora aureofaciens</name>
    <name type="common">Streptomyces aureofaciens</name>
    <dbReference type="NCBI Taxonomy" id="1894"/>
    <lineage>
        <taxon>Bacteria</taxon>
        <taxon>Bacillati</taxon>
        <taxon>Actinomycetota</taxon>
        <taxon>Actinomycetes</taxon>
        <taxon>Kitasatosporales</taxon>
        <taxon>Streptomycetaceae</taxon>
        <taxon>Kitasatospora</taxon>
    </lineage>
</organism>